<dbReference type="AlphaFoldDB" id="A0A0T5XA29"/>
<dbReference type="Gene3D" id="1.10.3860.10">
    <property type="entry name" value="Sodium:dicarboxylate symporter"/>
    <property type="match status" value="1"/>
</dbReference>
<evidence type="ECO:0000256" key="3">
    <source>
        <dbReference type="ARBA" id="ARBA00022692"/>
    </source>
</evidence>
<evidence type="ECO:0000256" key="1">
    <source>
        <dbReference type="ARBA" id="ARBA00004141"/>
    </source>
</evidence>
<gene>
    <name evidence="7" type="ORF">HMPREF1705_04417</name>
</gene>
<keyword evidence="8" id="KW-1185">Reference proteome</keyword>
<organism evidence="7 8">
    <name type="scientific">Acetomicrobium hydrogeniformans ATCC BAA-1850</name>
    <dbReference type="NCBI Taxonomy" id="592015"/>
    <lineage>
        <taxon>Bacteria</taxon>
        <taxon>Thermotogati</taxon>
        <taxon>Synergistota</taxon>
        <taxon>Synergistia</taxon>
        <taxon>Synergistales</taxon>
        <taxon>Acetomicrobiaceae</taxon>
        <taxon>Acetomicrobium</taxon>
    </lineage>
</organism>
<feature type="transmembrane region" description="Helical" evidence="6">
    <location>
        <begin position="18"/>
        <end position="38"/>
    </location>
</feature>
<dbReference type="EMBL" id="ACJX03000001">
    <property type="protein sequence ID" value="KRT35152.1"/>
    <property type="molecule type" value="Genomic_DNA"/>
</dbReference>
<keyword evidence="4 6" id="KW-1133">Transmembrane helix</keyword>
<evidence type="ECO:0000313" key="8">
    <source>
        <dbReference type="Proteomes" id="UP000005273"/>
    </source>
</evidence>
<keyword evidence="3 6" id="KW-0812">Transmembrane</keyword>
<dbReference type="GO" id="GO:0015293">
    <property type="term" value="F:symporter activity"/>
    <property type="evidence" value="ECO:0007669"/>
    <property type="project" value="InterPro"/>
</dbReference>
<dbReference type="STRING" id="592015.HMPREF1705_04417"/>
<dbReference type="GO" id="GO:0016020">
    <property type="term" value="C:membrane"/>
    <property type="evidence" value="ECO:0007669"/>
    <property type="project" value="UniProtKB-SubCell"/>
</dbReference>
<comment type="subcellular location">
    <subcellularLocation>
        <location evidence="1">Membrane</location>
        <topology evidence="1">Multi-pass membrane protein</topology>
    </subcellularLocation>
</comment>
<evidence type="ECO:0000313" key="7">
    <source>
        <dbReference type="EMBL" id="KRT35152.1"/>
    </source>
</evidence>
<dbReference type="Pfam" id="PF00375">
    <property type="entry name" value="SDF"/>
    <property type="match status" value="1"/>
</dbReference>
<evidence type="ECO:0000256" key="5">
    <source>
        <dbReference type="ARBA" id="ARBA00023136"/>
    </source>
</evidence>
<keyword evidence="2" id="KW-0813">Transport</keyword>
<keyword evidence="5 6" id="KW-0472">Membrane</keyword>
<dbReference type="SUPFAM" id="SSF118215">
    <property type="entry name" value="Proton glutamate symport protein"/>
    <property type="match status" value="1"/>
</dbReference>
<accession>A0A0T5XA29</accession>
<evidence type="ECO:0000256" key="6">
    <source>
        <dbReference type="SAM" id="Phobius"/>
    </source>
</evidence>
<reference evidence="8" key="1">
    <citation type="submission" date="2012-09" db="EMBL/GenBank/DDBJ databases">
        <authorList>
            <person name="Weinstock G."/>
            <person name="Sodergren E."/>
            <person name="Clifton S."/>
            <person name="Fulton L."/>
            <person name="Fulton B."/>
            <person name="Courtney L."/>
            <person name="Fronick C."/>
            <person name="Harrison M."/>
            <person name="Strong C."/>
            <person name="Farmer C."/>
            <person name="Delehaunty K."/>
            <person name="Markovic C."/>
            <person name="Hall O."/>
            <person name="Minx P."/>
            <person name="Tomlinson C."/>
            <person name="Mitreva M."/>
            <person name="Nelson J."/>
            <person name="Hou S."/>
            <person name="Wollam A."/>
            <person name="Pepin K.H."/>
            <person name="Johnson M."/>
            <person name="Bhonagiri V."/>
            <person name="Nash W.E."/>
            <person name="Suruliraj S."/>
            <person name="Warren W."/>
            <person name="Chinwalla A."/>
            <person name="Mardis E.R."/>
            <person name="Wilson R.K."/>
        </authorList>
    </citation>
    <scope>NUCLEOTIDE SEQUENCE [LARGE SCALE GENOMIC DNA]</scope>
    <source>
        <strain evidence="8">OS1</strain>
    </source>
</reference>
<sequence>MWFYPAFGVTNQPRYEEAYYQVLSIFFVANAVGIHFTLAQQVLLAFVVTIGTTGTAGTAGSGPVMLLAAMKMNMLGINPEPAAATAAAFALET</sequence>
<dbReference type="InterPro" id="IPR001991">
    <property type="entry name" value="Na-dicarboxylate_symporter"/>
</dbReference>
<dbReference type="InterPro" id="IPR036458">
    <property type="entry name" value="Na:dicarbo_symporter_sf"/>
</dbReference>
<evidence type="ECO:0000256" key="4">
    <source>
        <dbReference type="ARBA" id="ARBA00022989"/>
    </source>
</evidence>
<dbReference type="RefSeq" id="WP_057940701.1">
    <property type="nucleotide sequence ID" value="NZ_ACJX03000001.1"/>
</dbReference>
<comment type="caution">
    <text evidence="7">The sequence shown here is derived from an EMBL/GenBank/DDBJ whole genome shotgun (WGS) entry which is preliminary data.</text>
</comment>
<feature type="transmembrane region" description="Helical" evidence="6">
    <location>
        <begin position="44"/>
        <end position="68"/>
    </location>
</feature>
<dbReference type="Proteomes" id="UP000005273">
    <property type="component" value="Unassembled WGS sequence"/>
</dbReference>
<name>A0A0T5XA29_9BACT</name>
<proteinExistence type="predicted"/>
<protein>
    <submittedName>
        <fullName evidence="7">Uncharacterized protein</fullName>
    </submittedName>
</protein>
<evidence type="ECO:0000256" key="2">
    <source>
        <dbReference type="ARBA" id="ARBA00022448"/>
    </source>
</evidence>